<evidence type="ECO:0000313" key="3">
    <source>
        <dbReference type="Proteomes" id="UP000825935"/>
    </source>
</evidence>
<feature type="compositionally biased region" description="Polar residues" evidence="1">
    <location>
        <begin position="330"/>
        <end position="339"/>
    </location>
</feature>
<gene>
    <name evidence="2" type="ORF">KP509_12G004000</name>
</gene>
<organism evidence="2 3">
    <name type="scientific">Ceratopteris richardii</name>
    <name type="common">Triangle waterfern</name>
    <dbReference type="NCBI Taxonomy" id="49495"/>
    <lineage>
        <taxon>Eukaryota</taxon>
        <taxon>Viridiplantae</taxon>
        <taxon>Streptophyta</taxon>
        <taxon>Embryophyta</taxon>
        <taxon>Tracheophyta</taxon>
        <taxon>Polypodiopsida</taxon>
        <taxon>Polypodiidae</taxon>
        <taxon>Polypodiales</taxon>
        <taxon>Pteridineae</taxon>
        <taxon>Pteridaceae</taxon>
        <taxon>Parkerioideae</taxon>
        <taxon>Ceratopteris</taxon>
    </lineage>
</organism>
<dbReference type="EMBL" id="CM035417">
    <property type="protein sequence ID" value="KAH7422333.1"/>
    <property type="molecule type" value="Genomic_DNA"/>
</dbReference>
<accession>A0A8T2TKG6</accession>
<sequence length="704" mass="78388">MNVKHNGLEGSNGLGADKPARDNQYVPGVPVHRPTCIAGAEIERCSWAVCGDDCPPCSDYPKGAEGSLAQFLDRVHEPKLPCVLADSTSCINVSDSLILQNDMHPEAESGAPAMTALIANSKRKSKCSLLREFDSEGEKLSGEHERDCAHRFQRCKEGDCERTDLKEVPDSLDGEPDLTAMLDSTSLIEEPQVKGSQTEHDAPYVHRTGSNSADGVGVLPVLKPAECLSDSLLTRRTAYLTQKPSTVMDIGEVKAEGKAVINIGEFKAEGKADMQRSSRTESGNIFALYKKSTSDDHLVYGGRTANCTLNTIASRIGNECLSKEEESRASMCQEQNHGQQGEKGGTKDQQVSISQIDANRLSGLVSESEDLNQLIIFSTGKSKETDEFHVSVPESKRADDSSMQKIAAACELRMLFAEKHVMDLRKSLASWGECLRDQEREVDFMIMEHCKEYNRLHGMTTELKDRQKCIMSLRRRLAENYQSTDSVDDAYKSVLFKAEDDLESPSSRKCNSKSNWQNLTPVEKTLWNRNNIEVVQAELEYEESSLTRQEESVKHVVNGRLEQDRRLSSAVKHLEETQQHVDFLKRRLEFIQAVINSRTRQVPGFSKAKESTMQVERPLTNTLDKAFGYVGNRIASNLRACVSRATSKQLRNRNPEAKSAANEAIRDGFSSVSFQTLMQTLASLLQRFCRCDGLMKTQTTQAIH</sequence>
<evidence type="ECO:0000313" key="2">
    <source>
        <dbReference type="EMBL" id="KAH7422333.1"/>
    </source>
</evidence>
<proteinExistence type="predicted"/>
<dbReference type="Proteomes" id="UP000825935">
    <property type="component" value="Chromosome 12"/>
</dbReference>
<reference evidence="2" key="1">
    <citation type="submission" date="2021-08" db="EMBL/GenBank/DDBJ databases">
        <title>WGS assembly of Ceratopteris richardii.</title>
        <authorList>
            <person name="Marchant D.B."/>
            <person name="Chen G."/>
            <person name="Jenkins J."/>
            <person name="Shu S."/>
            <person name="Leebens-Mack J."/>
            <person name="Grimwood J."/>
            <person name="Schmutz J."/>
            <person name="Soltis P."/>
            <person name="Soltis D."/>
            <person name="Chen Z.-H."/>
        </authorList>
    </citation>
    <scope>NUCLEOTIDE SEQUENCE</scope>
    <source>
        <strain evidence="2">Whitten #5841</strain>
        <tissue evidence="2">Leaf</tissue>
    </source>
</reference>
<name>A0A8T2TKG6_CERRI</name>
<keyword evidence="3" id="KW-1185">Reference proteome</keyword>
<evidence type="ECO:0000256" key="1">
    <source>
        <dbReference type="SAM" id="MobiDB-lite"/>
    </source>
</evidence>
<feature type="region of interest" description="Disordered" evidence="1">
    <location>
        <begin position="329"/>
        <end position="350"/>
    </location>
</feature>
<dbReference type="AlphaFoldDB" id="A0A8T2TKG6"/>
<comment type="caution">
    <text evidence="2">The sequence shown here is derived from an EMBL/GenBank/DDBJ whole genome shotgun (WGS) entry which is preliminary data.</text>
</comment>
<feature type="region of interest" description="Disordered" evidence="1">
    <location>
        <begin position="1"/>
        <end position="21"/>
    </location>
</feature>
<protein>
    <submittedName>
        <fullName evidence="2">Uncharacterized protein</fullName>
    </submittedName>
</protein>